<comment type="caution">
    <text evidence="1">The sequence shown here is derived from an EMBL/GenBank/DDBJ whole genome shotgun (WGS) entry which is preliminary data.</text>
</comment>
<dbReference type="AlphaFoldDB" id="A0A1U7H183"/>
<reference evidence="1 2" key="1">
    <citation type="submission" date="2016-11" db="EMBL/GenBank/DDBJ databases">
        <title>Draft Genome Sequences of Nine Cyanobacterial Strains from Diverse Habitats.</title>
        <authorList>
            <person name="Zhu T."/>
            <person name="Hou S."/>
            <person name="Lu X."/>
            <person name="Hess W.R."/>
        </authorList>
    </citation>
    <scope>NUCLEOTIDE SEQUENCE [LARGE SCALE GENOMIC DNA]</scope>
    <source>
        <strain evidence="1 2">NIES-592</strain>
    </source>
</reference>
<dbReference type="Proteomes" id="UP000186391">
    <property type="component" value="Unassembled WGS sequence"/>
</dbReference>
<protein>
    <recommendedName>
        <fullName evidence="3">PRC-barrel domain-containing protein</fullName>
    </recommendedName>
</protein>
<evidence type="ECO:0000313" key="1">
    <source>
        <dbReference type="EMBL" id="OKH14757.1"/>
    </source>
</evidence>
<evidence type="ECO:0000313" key="2">
    <source>
        <dbReference type="Proteomes" id="UP000186391"/>
    </source>
</evidence>
<gene>
    <name evidence="1" type="ORF">NIES592_07640</name>
</gene>
<evidence type="ECO:0008006" key="3">
    <source>
        <dbReference type="Google" id="ProtNLM"/>
    </source>
</evidence>
<dbReference type="RefSeq" id="WP_062246015.1">
    <property type="nucleotide sequence ID" value="NZ_MRCA01000003.1"/>
</dbReference>
<accession>A0A1U7H183</accession>
<dbReference type="OrthoDB" id="8094717at2"/>
<dbReference type="EMBL" id="MRCA01000003">
    <property type="protein sequence ID" value="OKH14757.1"/>
    <property type="molecule type" value="Genomic_DNA"/>
</dbReference>
<organism evidence="1 2">
    <name type="scientific">Fischerella major NIES-592</name>
    <dbReference type="NCBI Taxonomy" id="210994"/>
    <lineage>
        <taxon>Bacteria</taxon>
        <taxon>Bacillati</taxon>
        <taxon>Cyanobacteriota</taxon>
        <taxon>Cyanophyceae</taxon>
        <taxon>Nostocales</taxon>
        <taxon>Hapalosiphonaceae</taxon>
        <taxon>Fischerella</taxon>
    </lineage>
</organism>
<keyword evidence="2" id="KW-1185">Reference proteome</keyword>
<proteinExistence type="predicted"/>
<name>A0A1U7H183_9CYAN</name>
<sequence length="104" mass="12012">MANYDVDLELLLGKPVVDPTDTPVGVIEEIRAEKQGDEWVMQAYLIDCITMLERLSIWTSSLEILHLMGVHEIHGGYIIPWEKLDLTYPEKPRLLCTLNELQKY</sequence>